<gene>
    <name evidence="1" type="ORF">MNBD_IGNAVI01-3205</name>
</gene>
<name>A0A3B1C990_9ZZZZ</name>
<evidence type="ECO:0000313" key="1">
    <source>
        <dbReference type="EMBL" id="VAX19430.1"/>
    </source>
</evidence>
<dbReference type="Gene3D" id="1.20.1600.10">
    <property type="entry name" value="Outer membrane efflux proteins (OEP)"/>
    <property type="match status" value="1"/>
</dbReference>
<dbReference type="PANTHER" id="PTHR30203">
    <property type="entry name" value="OUTER MEMBRANE CATION EFFLUX PROTEIN"/>
    <property type="match status" value="1"/>
</dbReference>
<organism evidence="1">
    <name type="scientific">hydrothermal vent metagenome</name>
    <dbReference type="NCBI Taxonomy" id="652676"/>
    <lineage>
        <taxon>unclassified sequences</taxon>
        <taxon>metagenomes</taxon>
        <taxon>ecological metagenomes</taxon>
    </lineage>
</organism>
<dbReference type="InterPro" id="IPR010131">
    <property type="entry name" value="MdtP/NodT-like"/>
</dbReference>
<dbReference type="EMBL" id="UOGD01000139">
    <property type="protein sequence ID" value="VAX19430.1"/>
    <property type="molecule type" value="Genomic_DNA"/>
</dbReference>
<proteinExistence type="predicted"/>
<reference evidence="1" key="1">
    <citation type="submission" date="2018-06" db="EMBL/GenBank/DDBJ databases">
        <authorList>
            <person name="Zhirakovskaya E."/>
        </authorList>
    </citation>
    <scope>NUCLEOTIDE SEQUENCE</scope>
</reference>
<dbReference type="AlphaFoldDB" id="A0A3B1C990"/>
<sequence length="427" mass="47990">MNSKTILLAVFLIISFMNISAQQENEPLDSLIVKAIKVSPKIKMLKSKFDLAKSNIEIGTNLPDPVLTLGLINMPTNTFSFTQEPMTGKIVGLSQAIPFPGALSSASDVKSVDTLIVEQEISDLQNKIRKDVSDLYFSLQVVREDIRLSKESIELLKQISNVVKRKYEVGNASLQNIIQVEVQITRVRDKLESLNGKKQSAISKINALLLRVEDSAIPTDRITPIQSYNVKSDSLIKIAKLNRPLLQKIKFGELKAQFMKEQAEYAYYPNFRLGLQYSQRDYNAKTGTNFSDLLSVVVGITIPINYGGNKSEQVNKSIYLQSFYNDQYNSTLQDLQHSFGDINAKISELENRENLIIKSLLPQAEQSYKASIADYQVGKIDFVNVIKAEDDILNIKTELAKVRVDYSKSISQLEYLSGKQLTSKESK</sequence>
<accession>A0A3B1C990</accession>
<dbReference type="Pfam" id="PF02321">
    <property type="entry name" value="OEP"/>
    <property type="match status" value="2"/>
</dbReference>
<dbReference type="GO" id="GO:0015562">
    <property type="term" value="F:efflux transmembrane transporter activity"/>
    <property type="evidence" value="ECO:0007669"/>
    <property type="project" value="InterPro"/>
</dbReference>
<dbReference type="PANTHER" id="PTHR30203:SF24">
    <property type="entry name" value="BLR4935 PROTEIN"/>
    <property type="match status" value="1"/>
</dbReference>
<protein>
    <submittedName>
        <fullName evidence="1">Heavy metal RND efflux outer membrane protein, CzcC family</fullName>
    </submittedName>
</protein>
<dbReference type="SUPFAM" id="SSF56954">
    <property type="entry name" value="Outer membrane efflux proteins (OEP)"/>
    <property type="match status" value="1"/>
</dbReference>
<dbReference type="InterPro" id="IPR003423">
    <property type="entry name" value="OMP_efflux"/>
</dbReference>